<dbReference type="EMBL" id="CAJNOI010002472">
    <property type="protein sequence ID" value="CAF1477612.1"/>
    <property type="molecule type" value="Genomic_DNA"/>
</dbReference>
<sequence length="254" mass="29257">MTSSNNDLDDDLMMFTMDPLNALDEEDESSTHLKSDLSTSDYHSFVAATDISLINESSPIELINNNNDNNNKKKMFDITELLGSSSFDDRQEICNWFEKLQPISTSSPSLCVVDYLRAQTLKHDQDIQWQIEQNRLKYDSKQLSPSDYLTRQSLYNRPVAFEKDSRSWARSLLDNFKKTTSPTSLNKSSSFNCSFIKKSPSFDHHLQYIEHLNECNDYPAYLEYLNENRSQLFYTLTDSLDIIDGLLGTVVSSF</sequence>
<evidence type="ECO:0000313" key="3">
    <source>
        <dbReference type="EMBL" id="CAF1637704.1"/>
    </source>
</evidence>
<gene>
    <name evidence="1" type="ORF">BJG266_LOCUS41884</name>
    <name evidence="2" type="ORF">JYZ213_LOCUS45565</name>
    <name evidence="3" type="ORF">QVE165_LOCUS58763</name>
</gene>
<dbReference type="EMBL" id="CAJNOM010002793">
    <property type="protein sequence ID" value="CAF1637704.1"/>
    <property type="molecule type" value="Genomic_DNA"/>
</dbReference>
<evidence type="ECO:0000313" key="4">
    <source>
        <dbReference type="Proteomes" id="UP000663832"/>
    </source>
</evidence>
<accession>A0A816DLW0</accession>
<dbReference type="OrthoDB" id="9995824at2759"/>
<reference evidence="3" key="1">
    <citation type="submission" date="2021-02" db="EMBL/GenBank/DDBJ databases">
        <authorList>
            <person name="Nowell W R."/>
        </authorList>
    </citation>
    <scope>NUCLEOTIDE SEQUENCE</scope>
</reference>
<dbReference type="Proteomes" id="UP000663845">
    <property type="component" value="Unassembled WGS sequence"/>
</dbReference>
<name>A0A816DLW0_9BILA</name>
<dbReference type="AlphaFoldDB" id="A0A816DLW0"/>
<dbReference type="Proteomes" id="UP000663877">
    <property type="component" value="Unassembled WGS sequence"/>
</dbReference>
<organism evidence="3 4">
    <name type="scientific">Adineta steineri</name>
    <dbReference type="NCBI Taxonomy" id="433720"/>
    <lineage>
        <taxon>Eukaryota</taxon>
        <taxon>Metazoa</taxon>
        <taxon>Spiralia</taxon>
        <taxon>Gnathifera</taxon>
        <taxon>Rotifera</taxon>
        <taxon>Eurotatoria</taxon>
        <taxon>Bdelloidea</taxon>
        <taxon>Adinetida</taxon>
        <taxon>Adinetidae</taxon>
        <taxon>Adineta</taxon>
    </lineage>
</organism>
<dbReference type="Proteomes" id="UP000663832">
    <property type="component" value="Unassembled WGS sequence"/>
</dbReference>
<protein>
    <submittedName>
        <fullName evidence="3">Uncharacterized protein</fullName>
    </submittedName>
</protein>
<keyword evidence="4" id="KW-1185">Reference proteome</keyword>
<dbReference type="EMBL" id="CAJNOG010004089">
    <property type="protein sequence ID" value="CAF1538574.1"/>
    <property type="molecule type" value="Genomic_DNA"/>
</dbReference>
<evidence type="ECO:0000313" key="2">
    <source>
        <dbReference type="EMBL" id="CAF1538574.1"/>
    </source>
</evidence>
<evidence type="ECO:0000313" key="1">
    <source>
        <dbReference type="EMBL" id="CAF1477612.1"/>
    </source>
</evidence>
<comment type="caution">
    <text evidence="3">The sequence shown here is derived from an EMBL/GenBank/DDBJ whole genome shotgun (WGS) entry which is preliminary data.</text>
</comment>
<proteinExistence type="predicted"/>